<sequence length="120" mass="12528">MPLALAAAVAATSFTGISLIFLVGGVVVVALARIASGFPSPRADGPPRRFSELAGASREYLELHGANVGLRPGLATVVVRVLWSPLVMSLVLLWGHAFVDLAAQVWHEVGTLGASPFDRV</sequence>
<accession>A0A919P4P5</accession>
<evidence type="ECO:0000313" key="1">
    <source>
        <dbReference type="EMBL" id="GIG21319.1"/>
    </source>
</evidence>
<evidence type="ECO:0000313" key="2">
    <source>
        <dbReference type="Proteomes" id="UP000632740"/>
    </source>
</evidence>
<dbReference type="RefSeq" id="WP_203752700.1">
    <property type="nucleotide sequence ID" value="NZ_BONK01000006.1"/>
</dbReference>
<proteinExistence type="predicted"/>
<keyword evidence="2" id="KW-1185">Reference proteome</keyword>
<organism evidence="1 2">
    <name type="scientific">Cellulomonas chitinilytica</name>
    <dbReference type="NCBI Taxonomy" id="398759"/>
    <lineage>
        <taxon>Bacteria</taxon>
        <taxon>Bacillati</taxon>
        <taxon>Actinomycetota</taxon>
        <taxon>Actinomycetes</taxon>
        <taxon>Micrococcales</taxon>
        <taxon>Cellulomonadaceae</taxon>
        <taxon>Cellulomonas</taxon>
    </lineage>
</organism>
<name>A0A919P4P5_9CELL</name>
<dbReference type="AlphaFoldDB" id="A0A919P4P5"/>
<gene>
    <name evidence="1" type="ORF">Cch01nite_20430</name>
</gene>
<dbReference type="EMBL" id="BONK01000006">
    <property type="protein sequence ID" value="GIG21319.1"/>
    <property type="molecule type" value="Genomic_DNA"/>
</dbReference>
<protein>
    <submittedName>
        <fullName evidence="1">Uncharacterized protein</fullName>
    </submittedName>
</protein>
<reference evidence="1" key="1">
    <citation type="submission" date="2021-01" db="EMBL/GenBank/DDBJ databases">
        <title>Whole genome shotgun sequence of Cellulomonas chitinilytica NBRC 110799.</title>
        <authorList>
            <person name="Komaki H."/>
            <person name="Tamura T."/>
        </authorList>
    </citation>
    <scope>NUCLEOTIDE SEQUENCE</scope>
    <source>
        <strain evidence="1">NBRC 110799</strain>
    </source>
</reference>
<dbReference type="Proteomes" id="UP000632740">
    <property type="component" value="Unassembled WGS sequence"/>
</dbReference>
<comment type="caution">
    <text evidence="1">The sequence shown here is derived from an EMBL/GenBank/DDBJ whole genome shotgun (WGS) entry which is preliminary data.</text>
</comment>